<dbReference type="Pfam" id="PF13858">
    <property type="entry name" value="DUF4199"/>
    <property type="match status" value="1"/>
</dbReference>
<dbReference type="RefSeq" id="WP_264368353.1">
    <property type="nucleotide sequence ID" value="NZ_JAPCIO010000002.1"/>
</dbReference>
<feature type="transmembrane region" description="Helical" evidence="1">
    <location>
        <begin position="12"/>
        <end position="32"/>
    </location>
</feature>
<accession>A0ABT3EGD2</accession>
<keyword evidence="1" id="KW-0812">Transmembrane</keyword>
<keyword evidence="1" id="KW-0472">Membrane</keyword>
<organism evidence="2 3">
    <name type="scientific">Flavobacterium lacisediminis</name>
    <dbReference type="NCBI Taxonomy" id="2989705"/>
    <lineage>
        <taxon>Bacteria</taxon>
        <taxon>Pseudomonadati</taxon>
        <taxon>Bacteroidota</taxon>
        <taxon>Flavobacteriia</taxon>
        <taxon>Flavobacteriales</taxon>
        <taxon>Flavobacteriaceae</taxon>
        <taxon>Flavobacterium</taxon>
    </lineage>
</organism>
<proteinExistence type="predicted"/>
<comment type="caution">
    <text evidence="2">The sequence shown here is derived from an EMBL/GenBank/DDBJ whole genome shotgun (WGS) entry which is preliminary data.</text>
</comment>
<dbReference type="InterPro" id="IPR025250">
    <property type="entry name" value="DUF4199"/>
</dbReference>
<evidence type="ECO:0000256" key="1">
    <source>
        <dbReference type="SAM" id="Phobius"/>
    </source>
</evidence>
<keyword evidence="3" id="KW-1185">Reference proteome</keyword>
<feature type="transmembrane region" description="Helical" evidence="1">
    <location>
        <begin position="83"/>
        <end position="102"/>
    </location>
</feature>
<dbReference type="Proteomes" id="UP001165677">
    <property type="component" value="Unassembled WGS sequence"/>
</dbReference>
<keyword evidence="1" id="KW-1133">Transmembrane helix</keyword>
<reference evidence="2" key="1">
    <citation type="submission" date="2022-10" db="EMBL/GenBank/DDBJ databases">
        <title>Flavobacterium sp. nov., a bacterium isolated from lake sediment.</title>
        <authorList>
            <person name="Qu J.-H."/>
        </authorList>
    </citation>
    <scope>NUCLEOTIDE SEQUENCE</scope>
    <source>
        <strain evidence="2">TH16-21</strain>
    </source>
</reference>
<feature type="transmembrane region" description="Helical" evidence="1">
    <location>
        <begin position="44"/>
        <end position="63"/>
    </location>
</feature>
<evidence type="ECO:0000313" key="2">
    <source>
        <dbReference type="EMBL" id="MCW1147504.1"/>
    </source>
</evidence>
<protein>
    <submittedName>
        <fullName evidence="2">DUF4199 domain-containing protein</fullName>
    </submittedName>
</protein>
<dbReference type="EMBL" id="JAPCIO010000002">
    <property type="protein sequence ID" value="MCW1147504.1"/>
    <property type="molecule type" value="Genomic_DNA"/>
</dbReference>
<name>A0ABT3EGD2_9FLAO</name>
<evidence type="ECO:0000313" key="3">
    <source>
        <dbReference type="Proteomes" id="UP001165677"/>
    </source>
</evidence>
<sequence>MTETVSPGKSAVNFGVTFGIIMILQFVIMYVLDINPQESPAIGVLINVLNYLILPFALIYLAANNYKTKINHGFISLGETIKIGLTVCAIAALMYGVFYLAFDFIFPEFKEELLTKIQEITVKQNPTLTSEQLKMSMKFVKIFMNPYIVVPFTIVMYCVIGLIHSLIVGVIVKKDKPVF</sequence>
<feature type="transmembrane region" description="Helical" evidence="1">
    <location>
        <begin position="147"/>
        <end position="172"/>
    </location>
</feature>
<gene>
    <name evidence="2" type="ORF">OJ995_04645</name>
</gene>